<dbReference type="InterPro" id="IPR018730">
    <property type="entry name" value="DUF2273"/>
</dbReference>
<evidence type="ECO:0000313" key="3">
    <source>
        <dbReference type="Proteomes" id="UP000198656"/>
    </source>
</evidence>
<dbReference type="Proteomes" id="UP000198656">
    <property type="component" value="Unassembled WGS sequence"/>
</dbReference>
<keyword evidence="3" id="KW-1185">Reference proteome</keyword>
<dbReference type="EMBL" id="FNCP01000009">
    <property type="protein sequence ID" value="SDH08762.1"/>
    <property type="molecule type" value="Genomic_DNA"/>
</dbReference>
<name>A0A1G7ZJ48_9FIRM</name>
<feature type="transmembrane region" description="Helical" evidence="1">
    <location>
        <begin position="32"/>
        <end position="61"/>
    </location>
</feature>
<protein>
    <submittedName>
        <fullName evidence="2">Small integral membrane protein</fullName>
    </submittedName>
</protein>
<sequence>MRGFWLKIEEKISQSLVWALDNHPGKLLGTSIGFILGLLFVTLGFWRTLVLVLFAVIGFVLGKRQDEHKDLSAWVEKTFNKY</sequence>
<dbReference type="Pfam" id="PF10031">
    <property type="entry name" value="DUF2273"/>
    <property type="match status" value="1"/>
</dbReference>
<keyword evidence="1" id="KW-0472">Membrane</keyword>
<keyword evidence="1" id="KW-0812">Transmembrane</keyword>
<organism evidence="2 3">
    <name type="scientific">Desulfosporosinus hippei DSM 8344</name>
    <dbReference type="NCBI Taxonomy" id="1121419"/>
    <lineage>
        <taxon>Bacteria</taxon>
        <taxon>Bacillati</taxon>
        <taxon>Bacillota</taxon>
        <taxon>Clostridia</taxon>
        <taxon>Eubacteriales</taxon>
        <taxon>Desulfitobacteriaceae</taxon>
        <taxon>Desulfosporosinus</taxon>
    </lineage>
</organism>
<dbReference type="RefSeq" id="WP_092332831.1">
    <property type="nucleotide sequence ID" value="NZ_FNCP01000009.1"/>
</dbReference>
<dbReference type="OrthoDB" id="1798631at2"/>
<reference evidence="3" key="1">
    <citation type="submission" date="2016-10" db="EMBL/GenBank/DDBJ databases">
        <authorList>
            <person name="Varghese N."/>
            <person name="Submissions S."/>
        </authorList>
    </citation>
    <scope>NUCLEOTIDE SEQUENCE [LARGE SCALE GENOMIC DNA]</scope>
    <source>
        <strain evidence="3">DSM 8344</strain>
    </source>
</reference>
<keyword evidence="1" id="KW-1133">Transmembrane helix</keyword>
<evidence type="ECO:0000313" key="2">
    <source>
        <dbReference type="EMBL" id="SDH08762.1"/>
    </source>
</evidence>
<evidence type="ECO:0000256" key="1">
    <source>
        <dbReference type="SAM" id="Phobius"/>
    </source>
</evidence>
<gene>
    <name evidence="2" type="ORF">SAMN05443529_109130</name>
</gene>
<accession>A0A1G7ZJ48</accession>
<dbReference type="AlphaFoldDB" id="A0A1G7ZJ48"/>
<proteinExistence type="predicted"/>
<dbReference type="STRING" id="1121419.SAMN05443529_109130"/>